<dbReference type="GO" id="GO:0005793">
    <property type="term" value="C:endoplasmic reticulum-Golgi intermediate compartment"/>
    <property type="evidence" value="ECO:0007669"/>
    <property type="project" value="UniProtKB-UniRule"/>
</dbReference>
<feature type="transmembrane region" description="Helical" evidence="9">
    <location>
        <begin position="194"/>
        <end position="212"/>
    </location>
</feature>
<keyword evidence="5 9" id="KW-0653">Protein transport</keyword>
<dbReference type="GO" id="GO:0015031">
    <property type="term" value="P:protein transport"/>
    <property type="evidence" value="ECO:0007669"/>
    <property type="project" value="UniProtKB-KW"/>
</dbReference>
<dbReference type="GO" id="GO:0006888">
    <property type="term" value="P:endoplasmic reticulum to Golgi vesicle-mediated transport"/>
    <property type="evidence" value="ECO:0007669"/>
    <property type="project" value="UniProtKB-UniRule"/>
</dbReference>
<comment type="similarity">
    <text evidence="1 9">Belongs to the YIF1 family.</text>
</comment>
<keyword evidence="8 9" id="KW-0472">Membrane</keyword>
<dbReference type="InterPro" id="IPR005578">
    <property type="entry name" value="Yif1_fam"/>
</dbReference>
<dbReference type="GO" id="GO:0000139">
    <property type="term" value="C:Golgi membrane"/>
    <property type="evidence" value="ECO:0007669"/>
    <property type="project" value="UniProtKB-SubCell"/>
</dbReference>
<feature type="transmembrane region" description="Helical" evidence="9">
    <location>
        <begin position="248"/>
        <end position="267"/>
    </location>
</feature>
<reference evidence="10" key="1">
    <citation type="submission" date="2022-10" db="EMBL/GenBank/DDBJ databases">
        <authorList>
            <person name="Byrne P K."/>
        </authorList>
    </citation>
    <scope>NUCLEOTIDE SEQUENCE</scope>
    <source>
        <strain evidence="10">IFO1802</strain>
    </source>
</reference>
<sequence length="317" mass="35909">MSYNPYAYATSEQNGVNDRFAHTPQQQQPIQMQMPRNIPVNGQVNPNANANANTNGGGSFPFQDPRGSMAFQLGQSAFSNFIGQDNFNQFQETVNKATSNAAGSQQISTYFQVSTRYVINKLKLILIPFLNGTKNWQRIMDSGKFLPPRDDVNSPDMYMPIMGLVTYILIWNTQQGLKGSFNPEDLYYKLSSTLAFVCLDLLILKLGLYLLIDSKIPSFSLVELLCYVGYKFVPLILAQLLTNVTMPFNLTILIKFYLFIAFGVFLLRSVKFNLLSRSGAEDDDIHVSISKTTVKKCNYFLFVYGFIWQNVLMWLMG</sequence>
<feature type="transmembrane region" description="Helical" evidence="9">
    <location>
        <begin position="224"/>
        <end position="242"/>
    </location>
</feature>
<evidence type="ECO:0000313" key="11">
    <source>
        <dbReference type="Proteomes" id="UP001162087"/>
    </source>
</evidence>
<keyword evidence="4 9" id="KW-0256">Endoplasmic reticulum</keyword>
<dbReference type="GO" id="GO:0005789">
    <property type="term" value="C:endoplasmic reticulum membrane"/>
    <property type="evidence" value="ECO:0007669"/>
    <property type="project" value="UniProtKB-SubCell"/>
</dbReference>
<name>A0AA35J6T3_SACK1</name>
<keyword evidence="2 9" id="KW-0813">Transport</keyword>
<feature type="transmembrane region" description="Helical" evidence="9">
    <location>
        <begin position="299"/>
        <end position="316"/>
    </location>
</feature>
<evidence type="ECO:0000256" key="7">
    <source>
        <dbReference type="ARBA" id="ARBA00023034"/>
    </source>
</evidence>
<evidence type="ECO:0000256" key="3">
    <source>
        <dbReference type="ARBA" id="ARBA00022692"/>
    </source>
</evidence>
<dbReference type="GeneID" id="80926557"/>
<proteinExistence type="inferred from homology"/>
<evidence type="ECO:0000256" key="1">
    <source>
        <dbReference type="ARBA" id="ARBA00009727"/>
    </source>
</evidence>
<dbReference type="RefSeq" id="XP_056084552.1">
    <property type="nucleotide sequence ID" value="XM_056230655.1"/>
</dbReference>
<protein>
    <recommendedName>
        <fullName evidence="9">Protein YIF1</fullName>
    </recommendedName>
</protein>
<keyword evidence="7 9" id="KW-0333">Golgi apparatus</keyword>
<dbReference type="PANTHER" id="PTHR14083">
    <property type="entry name" value="YIP1 INTERACTING FACTOR HOMOLOG YIF1 PROTEIN"/>
    <property type="match status" value="1"/>
</dbReference>
<keyword evidence="11" id="KW-1185">Reference proteome</keyword>
<evidence type="ECO:0000256" key="4">
    <source>
        <dbReference type="ARBA" id="ARBA00022824"/>
    </source>
</evidence>
<evidence type="ECO:0000256" key="6">
    <source>
        <dbReference type="ARBA" id="ARBA00022989"/>
    </source>
</evidence>
<evidence type="ECO:0000313" key="10">
    <source>
        <dbReference type="EMBL" id="CAI4049398.1"/>
    </source>
</evidence>
<keyword evidence="3 9" id="KW-0812">Transmembrane</keyword>
<evidence type="ECO:0000256" key="8">
    <source>
        <dbReference type="ARBA" id="ARBA00023136"/>
    </source>
</evidence>
<dbReference type="GO" id="GO:0030134">
    <property type="term" value="C:COPII-coated ER to Golgi transport vesicle"/>
    <property type="evidence" value="ECO:0007669"/>
    <property type="project" value="TreeGrafter"/>
</dbReference>
<evidence type="ECO:0000256" key="5">
    <source>
        <dbReference type="ARBA" id="ARBA00022927"/>
    </source>
</evidence>
<gene>
    <name evidence="10" type="primary">SKDI14G0680</name>
    <name evidence="10" type="ORF">SKDI_14G0680</name>
</gene>
<evidence type="ECO:0000256" key="2">
    <source>
        <dbReference type="ARBA" id="ARBA00022448"/>
    </source>
</evidence>
<comment type="function">
    <text evidence="9">Has a role in transport between endoplasmic reticulum and Golgi.</text>
</comment>
<dbReference type="EMBL" id="OX365909">
    <property type="protein sequence ID" value="CAI4049398.1"/>
    <property type="molecule type" value="Genomic_DNA"/>
</dbReference>
<dbReference type="AlphaFoldDB" id="A0AA35J6T3"/>
<dbReference type="PANTHER" id="PTHR14083:SF0">
    <property type="entry name" value="YIP1D-INTERACTING FACTOR 1, ISOFORM C"/>
    <property type="match status" value="1"/>
</dbReference>
<keyword evidence="6 9" id="KW-1133">Transmembrane helix</keyword>
<evidence type="ECO:0000256" key="9">
    <source>
        <dbReference type="RuleBase" id="RU368073"/>
    </source>
</evidence>
<dbReference type="Proteomes" id="UP001162087">
    <property type="component" value="Chromosome 14"/>
</dbReference>
<accession>A0AA35J6T3</accession>
<comment type="subcellular location">
    <subcellularLocation>
        <location evidence="9">Endoplasmic reticulum membrane</location>
        <topology evidence="9">Multi-pass membrane protein</topology>
    </subcellularLocation>
    <subcellularLocation>
        <location evidence="9">Golgi apparatus membrane</location>
        <topology evidence="9">Multi-pass membrane protein</topology>
    </subcellularLocation>
</comment>
<organism evidence="10 11">
    <name type="scientific">Saccharomyces kudriavzevii (strain ATCC MYA-4449 / AS 2.2408 / CBS 8840 / NBRC 1802 / NCYC 2889)</name>
    <name type="common">Yeast</name>
    <dbReference type="NCBI Taxonomy" id="226230"/>
    <lineage>
        <taxon>Eukaryota</taxon>
        <taxon>Fungi</taxon>
        <taxon>Dikarya</taxon>
        <taxon>Ascomycota</taxon>
        <taxon>Saccharomycotina</taxon>
        <taxon>Saccharomycetes</taxon>
        <taxon>Saccharomycetales</taxon>
        <taxon>Saccharomycetaceae</taxon>
        <taxon>Saccharomyces</taxon>
    </lineage>
</organism>
<dbReference type="Pfam" id="PF03878">
    <property type="entry name" value="YIF1"/>
    <property type="match status" value="1"/>
</dbReference>
<feature type="transmembrane region" description="Helical" evidence="9">
    <location>
        <begin position="157"/>
        <end position="174"/>
    </location>
</feature>